<gene>
    <name evidence="1" type="ORF">METZ01_LOCUS259497</name>
</gene>
<feature type="non-terminal residue" evidence="1">
    <location>
        <position position="162"/>
    </location>
</feature>
<evidence type="ECO:0000313" key="1">
    <source>
        <dbReference type="EMBL" id="SVC06643.1"/>
    </source>
</evidence>
<reference evidence="1" key="1">
    <citation type="submission" date="2018-05" db="EMBL/GenBank/DDBJ databases">
        <authorList>
            <person name="Lanie J.A."/>
            <person name="Ng W.-L."/>
            <person name="Kazmierczak K.M."/>
            <person name="Andrzejewski T.M."/>
            <person name="Davidsen T.M."/>
            <person name="Wayne K.J."/>
            <person name="Tettelin H."/>
            <person name="Glass J.I."/>
            <person name="Rusch D."/>
            <person name="Podicherti R."/>
            <person name="Tsui H.-C.T."/>
            <person name="Winkler M.E."/>
        </authorList>
    </citation>
    <scope>NUCLEOTIDE SEQUENCE</scope>
</reference>
<evidence type="ECO:0008006" key="2">
    <source>
        <dbReference type="Google" id="ProtNLM"/>
    </source>
</evidence>
<protein>
    <recommendedName>
        <fullName evidence="2">Esterase</fullName>
    </recommendedName>
</protein>
<dbReference type="EMBL" id="UINC01071608">
    <property type="protein sequence ID" value="SVC06643.1"/>
    <property type="molecule type" value="Genomic_DNA"/>
</dbReference>
<dbReference type="GO" id="GO:0016747">
    <property type="term" value="F:acyltransferase activity, transferring groups other than amino-acyl groups"/>
    <property type="evidence" value="ECO:0007669"/>
    <property type="project" value="TreeGrafter"/>
</dbReference>
<sequence>MKNILMMIILVFCQLWAGKAETVEIFSDIMNKNIPAFIVIPDSYSGGNDSLPVILLLHGYGGDYKNWSSKTNLLRQADEFNFIIVCPDGNRNSWYLDSPMEPKSQYKTFFINELVPWIKMNFRTNQMGITGLSMGGHGAFYLAIRHPELFDAVSGMSSGVDL</sequence>
<feature type="non-terminal residue" evidence="1">
    <location>
        <position position="1"/>
    </location>
</feature>
<proteinExistence type="predicted"/>
<dbReference type="SUPFAM" id="SSF53474">
    <property type="entry name" value="alpha/beta-Hydrolases"/>
    <property type="match status" value="1"/>
</dbReference>
<dbReference type="AlphaFoldDB" id="A0A382J6F1"/>
<dbReference type="PANTHER" id="PTHR48098">
    <property type="entry name" value="ENTEROCHELIN ESTERASE-RELATED"/>
    <property type="match status" value="1"/>
</dbReference>
<name>A0A382J6F1_9ZZZZ</name>
<dbReference type="InterPro" id="IPR050583">
    <property type="entry name" value="Mycobacterial_A85_antigen"/>
</dbReference>
<dbReference type="PANTHER" id="PTHR48098:SF1">
    <property type="entry name" value="DIACYLGLYCEROL ACYLTRANSFERASE_MYCOLYLTRANSFERASE AG85A"/>
    <property type="match status" value="1"/>
</dbReference>
<organism evidence="1">
    <name type="scientific">marine metagenome</name>
    <dbReference type="NCBI Taxonomy" id="408172"/>
    <lineage>
        <taxon>unclassified sequences</taxon>
        <taxon>metagenomes</taxon>
        <taxon>ecological metagenomes</taxon>
    </lineage>
</organism>
<dbReference type="InterPro" id="IPR029058">
    <property type="entry name" value="AB_hydrolase_fold"/>
</dbReference>
<accession>A0A382J6F1</accession>
<dbReference type="InterPro" id="IPR000801">
    <property type="entry name" value="Esterase-like"/>
</dbReference>
<dbReference type="Gene3D" id="3.40.50.1820">
    <property type="entry name" value="alpha/beta hydrolase"/>
    <property type="match status" value="1"/>
</dbReference>
<dbReference type="Pfam" id="PF00756">
    <property type="entry name" value="Esterase"/>
    <property type="match status" value="1"/>
</dbReference>